<proteinExistence type="predicted"/>
<dbReference type="AlphaFoldDB" id="A0A1X7SWY6"/>
<accession>A0A1X7SWY6</accession>
<evidence type="ECO:0000313" key="1">
    <source>
        <dbReference type="EnsemblMetazoa" id="Aqu2.1.06644_001"/>
    </source>
</evidence>
<organism evidence="1">
    <name type="scientific">Amphimedon queenslandica</name>
    <name type="common">Sponge</name>
    <dbReference type="NCBI Taxonomy" id="400682"/>
    <lineage>
        <taxon>Eukaryota</taxon>
        <taxon>Metazoa</taxon>
        <taxon>Porifera</taxon>
        <taxon>Demospongiae</taxon>
        <taxon>Heteroscleromorpha</taxon>
        <taxon>Haplosclerida</taxon>
        <taxon>Niphatidae</taxon>
        <taxon>Amphimedon</taxon>
    </lineage>
</organism>
<sequence length="49" mass="5604">LSVEVQVRRLLIWEGCLTSKPVTVFSVVRKGSLRPESILLSVWLSLNFF</sequence>
<dbReference type="InParanoid" id="A0A1X7SWY6"/>
<dbReference type="EnsemblMetazoa" id="Aqu2.1.06644_001">
    <property type="protein sequence ID" value="Aqu2.1.06644_001"/>
    <property type="gene ID" value="Aqu2.1.06644"/>
</dbReference>
<name>A0A1X7SWY6_AMPQE</name>
<reference evidence="1" key="1">
    <citation type="submission" date="2017-05" db="UniProtKB">
        <authorList>
            <consortium name="EnsemblMetazoa"/>
        </authorList>
    </citation>
    <scope>IDENTIFICATION</scope>
</reference>
<protein>
    <submittedName>
        <fullName evidence="1">Uncharacterized protein</fullName>
    </submittedName>
</protein>